<feature type="chain" id="PRO_5028440253" evidence="1">
    <location>
        <begin position="35"/>
        <end position="153"/>
    </location>
</feature>
<evidence type="ECO:0000256" key="1">
    <source>
        <dbReference type="SAM" id="SignalP"/>
    </source>
</evidence>
<dbReference type="Pfam" id="PF13827">
    <property type="entry name" value="DUF4189"/>
    <property type="match status" value="1"/>
</dbReference>
<accession>A0A7D6ZPD9</accession>
<sequence length="153" mass="15370">MTQLSKSLSRKFAAIAFTASAGALTLTGAGSAHASGDLYGAIAYRLAASNVYTFSAVNQSSQEAADELALAICNEGKGATETCKVQVRFVNACGSLAERSVSFAGGTGATRQEAEGAALTAANNAPTIQDLTGSSSGRVSARILLTACNRNAG</sequence>
<dbReference type="AlphaFoldDB" id="A0A7D6ZPD9"/>
<dbReference type="InterPro" id="IPR025240">
    <property type="entry name" value="DUF4189"/>
</dbReference>
<dbReference type="RefSeq" id="WP_181581563.1">
    <property type="nucleotide sequence ID" value="NZ_CP059399.1"/>
</dbReference>
<organism evidence="3 4">
    <name type="scientific">Nocardia huaxiensis</name>
    <dbReference type="NCBI Taxonomy" id="2755382"/>
    <lineage>
        <taxon>Bacteria</taxon>
        <taxon>Bacillati</taxon>
        <taxon>Actinomycetota</taxon>
        <taxon>Actinomycetes</taxon>
        <taxon>Mycobacteriales</taxon>
        <taxon>Nocardiaceae</taxon>
        <taxon>Nocardia</taxon>
    </lineage>
</organism>
<evidence type="ECO:0000313" key="3">
    <source>
        <dbReference type="EMBL" id="QLY30365.1"/>
    </source>
</evidence>
<dbReference type="Proteomes" id="UP000515512">
    <property type="component" value="Chromosome"/>
</dbReference>
<gene>
    <name evidence="3" type="ORF">H0264_35440</name>
</gene>
<proteinExistence type="predicted"/>
<reference evidence="3 4" key="1">
    <citation type="submission" date="2020-07" db="EMBL/GenBank/DDBJ databases">
        <authorList>
            <person name="Zhuang K."/>
            <person name="Ran Y."/>
        </authorList>
    </citation>
    <scope>NUCLEOTIDE SEQUENCE [LARGE SCALE GENOMIC DNA]</scope>
    <source>
        <strain evidence="3 4">WCH-YHL-001</strain>
    </source>
</reference>
<name>A0A7D6ZPD9_9NOCA</name>
<evidence type="ECO:0000313" key="4">
    <source>
        <dbReference type="Proteomes" id="UP000515512"/>
    </source>
</evidence>
<dbReference type="KEGG" id="nhu:H0264_35440"/>
<dbReference type="EMBL" id="CP059399">
    <property type="protein sequence ID" value="QLY30365.1"/>
    <property type="molecule type" value="Genomic_DNA"/>
</dbReference>
<feature type="domain" description="DUF4189" evidence="2">
    <location>
        <begin position="39"/>
        <end position="123"/>
    </location>
</feature>
<keyword evidence="1" id="KW-0732">Signal</keyword>
<feature type="signal peptide" evidence="1">
    <location>
        <begin position="1"/>
        <end position="34"/>
    </location>
</feature>
<protein>
    <submittedName>
        <fullName evidence="3">DUF4189 domain-containing protein</fullName>
    </submittedName>
</protein>
<keyword evidence="4" id="KW-1185">Reference proteome</keyword>
<evidence type="ECO:0000259" key="2">
    <source>
        <dbReference type="Pfam" id="PF13827"/>
    </source>
</evidence>